<evidence type="ECO:0000313" key="5">
    <source>
        <dbReference type="Proteomes" id="UP000077684"/>
    </source>
</evidence>
<keyword evidence="5" id="KW-1185">Reference proteome</keyword>
<dbReference type="InterPro" id="IPR036236">
    <property type="entry name" value="Znf_C2H2_sf"/>
</dbReference>
<feature type="compositionally biased region" description="Low complexity" evidence="2">
    <location>
        <begin position="263"/>
        <end position="277"/>
    </location>
</feature>
<reference evidence="4" key="2">
    <citation type="journal article" date="2019" name="IMA Fungus">
        <title>Genome sequencing and comparison of five Tilletia species to identify candidate genes for the detection of regulated species infecting wheat.</title>
        <authorList>
            <person name="Nguyen H.D.T."/>
            <person name="Sultana T."/>
            <person name="Kesanakurti P."/>
            <person name="Hambleton S."/>
        </authorList>
    </citation>
    <scope>NUCLEOTIDE SEQUENCE</scope>
    <source>
        <strain evidence="4">DAOMC 236426</strain>
    </source>
</reference>
<feature type="region of interest" description="Disordered" evidence="2">
    <location>
        <begin position="254"/>
        <end position="356"/>
    </location>
</feature>
<feature type="compositionally biased region" description="Polar residues" evidence="2">
    <location>
        <begin position="278"/>
        <end position="287"/>
    </location>
</feature>
<keyword evidence="1" id="KW-0863">Zinc-finger</keyword>
<keyword evidence="1" id="KW-0479">Metal-binding</keyword>
<dbReference type="Gene3D" id="3.30.160.60">
    <property type="entry name" value="Classic Zinc Finger"/>
    <property type="match status" value="1"/>
</dbReference>
<feature type="non-terminal residue" evidence="4">
    <location>
        <position position="1"/>
    </location>
</feature>
<dbReference type="Proteomes" id="UP000077684">
    <property type="component" value="Unassembled WGS sequence"/>
</dbReference>
<evidence type="ECO:0000256" key="1">
    <source>
        <dbReference type="PROSITE-ProRule" id="PRU00042"/>
    </source>
</evidence>
<sequence>MAAYNLPPVTIGTTHPDRYVYGAIVIVTEARYPGWPWPRGWWWDGVTEAELRAVVTEMCTILADPRVTVQATSPPDPPPLEAWEGETYRGADGRLMANHKQVSSAPHQHGVKDRLAPIHSSKLTIPSPHLFEQQTTSEATDPTGHNEINRHLLVTGTSAPNAVPQVLFGNPDFGQADMQTDAGRFVDPAPTADHTWLVQGGQMDWDTWSNGPFFGQVGPEHIGGMPGTVMSTLSGHPLAWTNLPGAVFAPAPGNQGVLPVTPQPHSDASAPPASSSPGIRSQASPAVSSDDEEEPTNSRSLTAEEILDRTFDGMDDPSTAIPLSSDPVTPQGQRVPADFRGSPAQPASSATAVGTAPGAPWSALSGATLTTSQVLMPPPPTTTKITKNTAPSAVAATDQEKMIPCPQCKEMQPGRKALWYHVKAIHEQEVKVLCKGWSKPIGVKRQSTKKKNGEDVNAYHCPKCDKTYETSQTLQRHAKACPGTKPEPGTRDEDAPPTITLDLIDELWFDDEDEGDQPFEKPNNNQMTPWAARSGFMTLLDGEQLKDYVAAIDLPKKGTDTAEGHLCDLAASALREAAEKLNSLPTHYAQLMNAKDKSKIPVTRPMNAQPTTLANYIKIIQRLCLFCVRVLDADEDLGKAQDTEDAPSPLAKVRAALQQDTVLRGKVVRLSNDPDKTLIWEIGEHL</sequence>
<feature type="region of interest" description="Disordered" evidence="2">
    <location>
        <begin position="478"/>
        <end position="497"/>
    </location>
</feature>
<name>A0A8X7MJ53_9BASI</name>
<evidence type="ECO:0000259" key="3">
    <source>
        <dbReference type="PROSITE" id="PS50157"/>
    </source>
</evidence>
<organism evidence="4 5">
    <name type="scientific">Tilletia controversa</name>
    <name type="common">dwarf bunt fungus</name>
    <dbReference type="NCBI Taxonomy" id="13291"/>
    <lineage>
        <taxon>Eukaryota</taxon>
        <taxon>Fungi</taxon>
        <taxon>Dikarya</taxon>
        <taxon>Basidiomycota</taxon>
        <taxon>Ustilaginomycotina</taxon>
        <taxon>Exobasidiomycetes</taxon>
        <taxon>Tilletiales</taxon>
        <taxon>Tilletiaceae</taxon>
        <taxon>Tilletia</taxon>
    </lineage>
</organism>
<evidence type="ECO:0000256" key="2">
    <source>
        <dbReference type="SAM" id="MobiDB-lite"/>
    </source>
</evidence>
<feature type="domain" description="C2H2-type" evidence="3">
    <location>
        <begin position="459"/>
        <end position="486"/>
    </location>
</feature>
<reference evidence="4" key="1">
    <citation type="submission" date="2016-04" db="EMBL/GenBank/DDBJ databases">
        <authorList>
            <person name="Nguyen H.D."/>
            <person name="Samba Siva P."/>
            <person name="Cullis J."/>
            <person name="Levesque C.A."/>
            <person name="Hambleton S."/>
        </authorList>
    </citation>
    <scope>NUCLEOTIDE SEQUENCE</scope>
    <source>
        <strain evidence="4">DAOMC 236426</strain>
    </source>
</reference>
<dbReference type="AlphaFoldDB" id="A0A8X7MJ53"/>
<gene>
    <name evidence="4" type="ORF">A4X06_0g8946</name>
</gene>
<dbReference type="InterPro" id="IPR013087">
    <property type="entry name" value="Znf_C2H2_type"/>
</dbReference>
<keyword evidence="1" id="KW-0862">Zinc</keyword>
<dbReference type="SUPFAM" id="SSF57667">
    <property type="entry name" value="beta-beta-alpha zinc fingers"/>
    <property type="match status" value="1"/>
</dbReference>
<accession>A0A8X7MJ53</accession>
<evidence type="ECO:0000313" key="4">
    <source>
        <dbReference type="EMBL" id="KAE8238194.1"/>
    </source>
</evidence>
<protein>
    <recommendedName>
        <fullName evidence="3">C2H2-type domain-containing protein</fullName>
    </recommendedName>
</protein>
<dbReference type="SMART" id="SM00355">
    <property type="entry name" value="ZnF_C2H2"/>
    <property type="match status" value="2"/>
</dbReference>
<dbReference type="EMBL" id="LWDE02002233">
    <property type="protein sequence ID" value="KAE8238194.1"/>
    <property type="molecule type" value="Genomic_DNA"/>
</dbReference>
<dbReference type="GO" id="GO:0008270">
    <property type="term" value="F:zinc ion binding"/>
    <property type="evidence" value="ECO:0007669"/>
    <property type="project" value="UniProtKB-KW"/>
</dbReference>
<comment type="caution">
    <text evidence="4">The sequence shown here is derived from an EMBL/GenBank/DDBJ whole genome shotgun (WGS) entry which is preliminary data.</text>
</comment>
<proteinExistence type="predicted"/>
<dbReference type="PROSITE" id="PS50157">
    <property type="entry name" value="ZINC_FINGER_C2H2_2"/>
    <property type="match status" value="1"/>
</dbReference>